<dbReference type="EMBL" id="DXFB01000169">
    <property type="protein sequence ID" value="HIX45881.1"/>
    <property type="molecule type" value="Genomic_DNA"/>
</dbReference>
<dbReference type="PANTHER" id="PTHR47959">
    <property type="entry name" value="ATP-DEPENDENT RNA HELICASE RHLE-RELATED"/>
    <property type="match status" value="1"/>
</dbReference>
<comment type="similarity">
    <text evidence="5 7">Belongs to the DEAD box helicase family.</text>
</comment>
<dbReference type="GO" id="GO:0003676">
    <property type="term" value="F:nucleic acid binding"/>
    <property type="evidence" value="ECO:0007669"/>
    <property type="project" value="InterPro"/>
</dbReference>
<dbReference type="Proteomes" id="UP000824246">
    <property type="component" value="Unassembled WGS sequence"/>
</dbReference>
<feature type="short sequence motif" description="Q motif" evidence="6">
    <location>
        <begin position="1"/>
        <end position="29"/>
    </location>
</feature>
<keyword evidence="3 7" id="KW-0347">Helicase</keyword>
<dbReference type="PROSITE" id="PS51194">
    <property type="entry name" value="HELICASE_CTER"/>
    <property type="match status" value="1"/>
</dbReference>
<dbReference type="SUPFAM" id="SSF52540">
    <property type="entry name" value="P-loop containing nucleoside triphosphate hydrolases"/>
    <property type="match status" value="1"/>
</dbReference>
<feature type="region of interest" description="Disordered" evidence="8">
    <location>
        <begin position="378"/>
        <end position="447"/>
    </location>
</feature>
<feature type="compositionally biased region" description="Basic residues" evidence="8">
    <location>
        <begin position="424"/>
        <end position="433"/>
    </location>
</feature>
<protein>
    <submittedName>
        <fullName evidence="12">DEAD/DEAH box helicase</fullName>
    </submittedName>
</protein>
<evidence type="ECO:0000256" key="3">
    <source>
        <dbReference type="ARBA" id="ARBA00022806"/>
    </source>
</evidence>
<dbReference type="SMART" id="SM00490">
    <property type="entry name" value="HELICc"/>
    <property type="match status" value="1"/>
</dbReference>
<dbReference type="GO" id="GO:0005524">
    <property type="term" value="F:ATP binding"/>
    <property type="evidence" value="ECO:0007669"/>
    <property type="project" value="UniProtKB-KW"/>
</dbReference>
<dbReference type="CDD" id="cd00268">
    <property type="entry name" value="DEADc"/>
    <property type="match status" value="1"/>
</dbReference>
<dbReference type="PANTHER" id="PTHR47959:SF13">
    <property type="entry name" value="ATP-DEPENDENT RNA HELICASE RHLE"/>
    <property type="match status" value="1"/>
</dbReference>
<organism evidence="12 13">
    <name type="scientific">Candidatus Barnesiella excrementipullorum</name>
    <dbReference type="NCBI Taxonomy" id="2838479"/>
    <lineage>
        <taxon>Bacteria</taxon>
        <taxon>Pseudomonadati</taxon>
        <taxon>Bacteroidota</taxon>
        <taxon>Bacteroidia</taxon>
        <taxon>Bacteroidales</taxon>
        <taxon>Barnesiellaceae</taxon>
        <taxon>Barnesiella</taxon>
    </lineage>
</organism>
<dbReference type="InterPro" id="IPR050079">
    <property type="entry name" value="DEAD_box_RNA_helicase"/>
</dbReference>
<evidence type="ECO:0000256" key="7">
    <source>
        <dbReference type="RuleBase" id="RU000492"/>
    </source>
</evidence>
<comment type="caution">
    <text evidence="12">The sequence shown here is derived from an EMBL/GenBank/DDBJ whole genome shotgun (WGS) entry which is preliminary data.</text>
</comment>
<reference evidence="12" key="2">
    <citation type="submission" date="2021-04" db="EMBL/GenBank/DDBJ databases">
        <authorList>
            <person name="Gilroy R."/>
        </authorList>
    </citation>
    <scope>NUCLEOTIDE SEQUENCE</scope>
    <source>
        <strain evidence="12">ChiHjej12B11-16260</strain>
    </source>
</reference>
<evidence type="ECO:0000256" key="8">
    <source>
        <dbReference type="SAM" id="MobiDB-lite"/>
    </source>
</evidence>
<dbReference type="GO" id="GO:0016787">
    <property type="term" value="F:hydrolase activity"/>
    <property type="evidence" value="ECO:0007669"/>
    <property type="project" value="UniProtKB-KW"/>
</dbReference>
<keyword evidence="4 7" id="KW-0067">ATP-binding</keyword>
<evidence type="ECO:0000256" key="2">
    <source>
        <dbReference type="ARBA" id="ARBA00022801"/>
    </source>
</evidence>
<evidence type="ECO:0000256" key="4">
    <source>
        <dbReference type="ARBA" id="ARBA00022840"/>
    </source>
</evidence>
<dbReference type="InterPro" id="IPR044742">
    <property type="entry name" value="DEAD/DEAH_RhlB"/>
</dbReference>
<proteinExistence type="inferred from homology"/>
<reference evidence="12" key="1">
    <citation type="journal article" date="2021" name="PeerJ">
        <title>Extensive microbial diversity within the chicken gut microbiome revealed by metagenomics and culture.</title>
        <authorList>
            <person name="Gilroy R."/>
            <person name="Ravi A."/>
            <person name="Getino M."/>
            <person name="Pursley I."/>
            <person name="Horton D.L."/>
            <person name="Alikhan N.F."/>
            <person name="Baker D."/>
            <person name="Gharbi K."/>
            <person name="Hall N."/>
            <person name="Watson M."/>
            <person name="Adriaenssens E.M."/>
            <person name="Foster-Nyarko E."/>
            <person name="Jarju S."/>
            <person name="Secka A."/>
            <person name="Antonio M."/>
            <person name="Oren A."/>
            <person name="Chaudhuri R.R."/>
            <person name="La Ragione R."/>
            <person name="Hildebrand F."/>
            <person name="Pallen M.J."/>
        </authorList>
    </citation>
    <scope>NUCLEOTIDE SEQUENCE</scope>
    <source>
        <strain evidence="12">ChiHjej12B11-16260</strain>
    </source>
</reference>
<evidence type="ECO:0000259" key="11">
    <source>
        <dbReference type="PROSITE" id="PS51195"/>
    </source>
</evidence>
<dbReference type="InterPro" id="IPR027417">
    <property type="entry name" value="P-loop_NTPase"/>
</dbReference>
<feature type="compositionally biased region" description="Basic residues" evidence="8">
    <location>
        <begin position="386"/>
        <end position="399"/>
    </location>
</feature>
<dbReference type="InterPro" id="IPR014014">
    <property type="entry name" value="RNA_helicase_DEAD_Q_motif"/>
</dbReference>
<dbReference type="SMART" id="SM00487">
    <property type="entry name" value="DEXDc"/>
    <property type="match status" value="1"/>
</dbReference>
<gene>
    <name evidence="12" type="ORF">H9982_06635</name>
</gene>
<dbReference type="GO" id="GO:0003724">
    <property type="term" value="F:RNA helicase activity"/>
    <property type="evidence" value="ECO:0007669"/>
    <property type="project" value="InterPro"/>
</dbReference>
<evidence type="ECO:0000259" key="10">
    <source>
        <dbReference type="PROSITE" id="PS51194"/>
    </source>
</evidence>
<keyword evidence="1 7" id="KW-0547">Nucleotide-binding</keyword>
<feature type="domain" description="DEAD-box RNA helicase Q" evidence="11">
    <location>
        <begin position="1"/>
        <end position="29"/>
    </location>
</feature>
<dbReference type="PROSITE" id="PS51195">
    <property type="entry name" value="Q_MOTIF"/>
    <property type="match status" value="1"/>
</dbReference>
<name>A0A9D2AR09_9BACT</name>
<dbReference type="CDD" id="cd18787">
    <property type="entry name" value="SF2_C_DEAD"/>
    <property type="match status" value="1"/>
</dbReference>
<evidence type="ECO:0000259" key="9">
    <source>
        <dbReference type="PROSITE" id="PS51192"/>
    </source>
</evidence>
<dbReference type="Gene3D" id="3.40.50.300">
    <property type="entry name" value="P-loop containing nucleotide triphosphate hydrolases"/>
    <property type="match status" value="2"/>
</dbReference>
<sequence length="447" mass="49870">MTFDEFGFEDEIMDGLDAMNFREATPVQEKAIPVIMDGKDMIACAQTGTGKTAAFILPLMNRMLLSGTGSNKVRAIIVTPTRELAQQIDLQFEGFSYFAPISTVAVSGGGDGASWEQQKRGLKLGADVVIATPGRLISHLKVSNIDFSGVEYFILDEADRMLDMGFYDDIMDICSYLPKQRQTLMFSATMPPKIRQLAKNILHDPVEVSVAVSKPNDAIHQSAYICYETQKIGIIEHIFTTPVTGKTIVFASSKIKCKEVAFALKRKKFKVAAMHSDLLQEERDRVMLDFKNNKIEILVATDIVARGIDIDQIELVINYDVPRDPEDYIHRIGRTARANAQGAAITFVSEKDQDKFARIEKFLGYEIEREVLPESLGEAPEYKPREPKKRRRGGHRGNMRRTAPSRSDSAQQGGKPAGREDKKRRSRKRHPRRNAAGGASNDTPAVS</sequence>
<keyword evidence="2 7" id="KW-0378">Hydrolase</keyword>
<dbReference type="Pfam" id="PF00270">
    <property type="entry name" value="DEAD"/>
    <property type="match status" value="1"/>
</dbReference>
<feature type="domain" description="Helicase C-terminal" evidence="10">
    <location>
        <begin position="233"/>
        <end position="380"/>
    </location>
</feature>
<accession>A0A9D2AR09</accession>
<dbReference type="Pfam" id="PF00271">
    <property type="entry name" value="Helicase_C"/>
    <property type="match status" value="1"/>
</dbReference>
<evidence type="ECO:0000256" key="1">
    <source>
        <dbReference type="ARBA" id="ARBA00022741"/>
    </source>
</evidence>
<evidence type="ECO:0000313" key="13">
    <source>
        <dbReference type="Proteomes" id="UP000824246"/>
    </source>
</evidence>
<dbReference type="InterPro" id="IPR011545">
    <property type="entry name" value="DEAD/DEAH_box_helicase_dom"/>
</dbReference>
<dbReference type="GO" id="GO:0005829">
    <property type="term" value="C:cytosol"/>
    <property type="evidence" value="ECO:0007669"/>
    <property type="project" value="TreeGrafter"/>
</dbReference>
<evidence type="ECO:0000313" key="12">
    <source>
        <dbReference type="EMBL" id="HIX45881.1"/>
    </source>
</evidence>
<dbReference type="PROSITE" id="PS00039">
    <property type="entry name" value="DEAD_ATP_HELICASE"/>
    <property type="match status" value="1"/>
</dbReference>
<feature type="domain" description="Helicase ATP-binding" evidence="9">
    <location>
        <begin position="32"/>
        <end position="208"/>
    </location>
</feature>
<dbReference type="InterPro" id="IPR000629">
    <property type="entry name" value="RNA-helicase_DEAD-box_CS"/>
</dbReference>
<dbReference type="AlphaFoldDB" id="A0A9D2AR09"/>
<dbReference type="InterPro" id="IPR001650">
    <property type="entry name" value="Helicase_C-like"/>
</dbReference>
<evidence type="ECO:0000256" key="6">
    <source>
        <dbReference type="PROSITE-ProRule" id="PRU00552"/>
    </source>
</evidence>
<evidence type="ECO:0000256" key="5">
    <source>
        <dbReference type="ARBA" id="ARBA00038437"/>
    </source>
</evidence>
<dbReference type="InterPro" id="IPR014001">
    <property type="entry name" value="Helicase_ATP-bd"/>
</dbReference>
<dbReference type="PROSITE" id="PS51192">
    <property type="entry name" value="HELICASE_ATP_BIND_1"/>
    <property type="match status" value="1"/>
</dbReference>